<comment type="caution">
    <text evidence="1">The sequence shown here is derived from an EMBL/GenBank/DDBJ whole genome shotgun (WGS) entry which is preliminary data.</text>
</comment>
<dbReference type="PANTHER" id="PTHR37015">
    <property type="entry name" value="REVERSE TRANSCRIPTASE DOMAIN-CONTAINING PROTEIN"/>
    <property type="match status" value="1"/>
</dbReference>
<sequence length="205" mass="22672">MSFFLRGFGGDAAECLGSRHAADVIDTMGRVVSTLGEGGPVAQLREVVEKRFGVAGLPEGYFYLTMQQGGLEMTNPATEIESTTKVVDGGNPENVFARGKNEDEKEHKRLEEAWNNQPGTEGDFMDFEEYVSLRESWLSSWAALYGRLVAAESARYCVSLAFREPEPVHVMYQDQLVRCFGDLTVVRNALLPNGMVSLYKAGRMA</sequence>
<name>A0A8H5CHM2_9AGAR</name>
<dbReference type="EMBL" id="JAACJK010000001">
    <property type="protein sequence ID" value="KAF5341987.1"/>
    <property type="molecule type" value="Genomic_DNA"/>
</dbReference>
<dbReference type="PANTHER" id="PTHR37015:SF2">
    <property type="entry name" value="REVERSE TRANSCRIPTASE DOMAIN-CONTAINING PROTEIN"/>
    <property type="match status" value="1"/>
</dbReference>
<evidence type="ECO:0000313" key="2">
    <source>
        <dbReference type="Proteomes" id="UP000541558"/>
    </source>
</evidence>
<organism evidence="1 2">
    <name type="scientific">Ephemerocybe angulata</name>
    <dbReference type="NCBI Taxonomy" id="980116"/>
    <lineage>
        <taxon>Eukaryota</taxon>
        <taxon>Fungi</taxon>
        <taxon>Dikarya</taxon>
        <taxon>Basidiomycota</taxon>
        <taxon>Agaricomycotina</taxon>
        <taxon>Agaricomycetes</taxon>
        <taxon>Agaricomycetidae</taxon>
        <taxon>Agaricales</taxon>
        <taxon>Agaricineae</taxon>
        <taxon>Psathyrellaceae</taxon>
        <taxon>Ephemerocybe</taxon>
    </lineage>
</organism>
<accession>A0A8H5CHM2</accession>
<keyword evidence="2" id="KW-1185">Reference proteome</keyword>
<protein>
    <submittedName>
        <fullName evidence="1">Uncharacterized protein</fullName>
    </submittedName>
</protein>
<dbReference type="OrthoDB" id="3062214at2759"/>
<dbReference type="Proteomes" id="UP000541558">
    <property type="component" value="Unassembled WGS sequence"/>
</dbReference>
<gene>
    <name evidence="1" type="ORF">D9611_001535</name>
</gene>
<reference evidence="1 2" key="1">
    <citation type="journal article" date="2020" name="ISME J.">
        <title>Uncovering the hidden diversity of litter-decomposition mechanisms in mushroom-forming fungi.</title>
        <authorList>
            <person name="Floudas D."/>
            <person name="Bentzer J."/>
            <person name="Ahren D."/>
            <person name="Johansson T."/>
            <person name="Persson P."/>
            <person name="Tunlid A."/>
        </authorList>
    </citation>
    <scope>NUCLEOTIDE SEQUENCE [LARGE SCALE GENOMIC DNA]</scope>
    <source>
        <strain evidence="1 2">CBS 175.51</strain>
    </source>
</reference>
<proteinExistence type="predicted"/>
<dbReference type="AlphaFoldDB" id="A0A8H5CHM2"/>
<evidence type="ECO:0000313" key="1">
    <source>
        <dbReference type="EMBL" id="KAF5341987.1"/>
    </source>
</evidence>